<dbReference type="Proteomes" id="UP001271640">
    <property type="component" value="Unassembled WGS sequence"/>
</dbReference>
<keyword evidence="2" id="KW-0597">Phosphoprotein</keyword>
<dbReference type="Gene3D" id="2.30.38.10">
    <property type="entry name" value="Luciferase, Domain 3"/>
    <property type="match status" value="1"/>
</dbReference>
<reference evidence="5" key="1">
    <citation type="journal article" date="2024" name="Toxins">
        <title>Genome Sequence Analysis of Native Xenorhabdus Strains Isolated from Entomopathogenic Nematodes in Argentina.</title>
        <authorList>
            <person name="Palma L."/>
            <person name="Frizzo L."/>
            <person name="Kaiser S."/>
            <person name="Berry C."/>
            <person name="Caballero P."/>
            <person name="Bode H.B."/>
            <person name="Del Valle E.E."/>
        </authorList>
    </citation>
    <scope>NUCLEOTIDE SEQUENCE [LARGE SCALE GENOMIC DNA]</scope>
    <source>
        <strain evidence="5">Reich</strain>
    </source>
</reference>
<dbReference type="PANTHER" id="PTHR44845:SF6">
    <property type="entry name" value="BETA-ALANINE-ACTIVATING ENZYME"/>
    <property type="match status" value="1"/>
</dbReference>
<feature type="region of interest" description="Disordered" evidence="3">
    <location>
        <begin position="1"/>
        <end position="43"/>
    </location>
</feature>
<dbReference type="SUPFAM" id="SSF56801">
    <property type="entry name" value="Acetyl-CoA synthetase-like"/>
    <property type="match status" value="1"/>
</dbReference>
<evidence type="ECO:0000256" key="2">
    <source>
        <dbReference type="ARBA" id="ARBA00022553"/>
    </source>
</evidence>
<evidence type="ECO:0000256" key="1">
    <source>
        <dbReference type="ARBA" id="ARBA00022450"/>
    </source>
</evidence>
<organism evidence="4 5">
    <name type="scientific">Xenorhabdus littoralis</name>
    <dbReference type="NCBI Taxonomy" id="2582835"/>
    <lineage>
        <taxon>Bacteria</taxon>
        <taxon>Pseudomonadati</taxon>
        <taxon>Pseudomonadota</taxon>
        <taxon>Gammaproteobacteria</taxon>
        <taxon>Enterobacterales</taxon>
        <taxon>Morganellaceae</taxon>
        <taxon>Xenorhabdus</taxon>
    </lineage>
</organism>
<sequence>MKQTDSVCPKSRSPLSLEQASEKFEQDRQQLNSSKPEKHSNPASDLIRECYLQATGRAQSAVISGVQAYVLNDQLQLVPMGVNGELYLAGPELNNGYLEQSGLTTTHLIANPLTQHTKDKWLYRTGKQVRWLPNGELEYLGFKDLQVSKNSDLTHCL</sequence>
<accession>A0ABU4SI00</accession>
<name>A0ABU4SI00_9GAMM</name>
<keyword evidence="1" id="KW-0596">Phosphopantetheine</keyword>
<evidence type="ECO:0000313" key="4">
    <source>
        <dbReference type="EMBL" id="MDX7998221.1"/>
    </source>
</evidence>
<keyword evidence="5" id="KW-1185">Reference proteome</keyword>
<evidence type="ECO:0000313" key="5">
    <source>
        <dbReference type="Proteomes" id="UP001271640"/>
    </source>
</evidence>
<dbReference type="PANTHER" id="PTHR44845">
    <property type="entry name" value="CARRIER DOMAIN-CONTAINING PROTEIN"/>
    <property type="match status" value="1"/>
</dbReference>
<evidence type="ECO:0000256" key="3">
    <source>
        <dbReference type="SAM" id="MobiDB-lite"/>
    </source>
</evidence>
<dbReference type="EMBL" id="VCDP01000008">
    <property type="protein sequence ID" value="MDX7998221.1"/>
    <property type="molecule type" value="Genomic_DNA"/>
</dbReference>
<protein>
    <submittedName>
        <fullName evidence="4">Amino acid adenylation domain-containing protein</fullName>
    </submittedName>
</protein>
<proteinExistence type="predicted"/>
<comment type="caution">
    <text evidence="4">The sequence shown here is derived from an EMBL/GenBank/DDBJ whole genome shotgun (WGS) entry which is preliminary data.</text>
</comment>
<gene>
    <name evidence="4" type="ORF">FE394_03160</name>
</gene>